<accession>A0A139BVI4</accession>
<proteinExistence type="predicted"/>
<dbReference type="AlphaFoldDB" id="A0A139BVI4"/>
<reference evidence="1 2" key="1">
    <citation type="submission" date="2016-02" db="EMBL/GenBank/DDBJ databases">
        <authorList>
            <person name="Wen L."/>
            <person name="He K."/>
            <person name="Yang H."/>
        </authorList>
    </citation>
    <scope>NUCLEOTIDE SEQUENCE [LARGE SCALE GENOMIC DNA]</scope>
    <source>
        <strain evidence="1">ShG14-8</strain>
    </source>
</reference>
<reference evidence="1 2" key="2">
    <citation type="submission" date="2016-03" db="EMBL/GenBank/DDBJ databases">
        <title>New uncultured bacterium of the family Gallionellaceae from acid mine drainage: description and reconstruction of genome based on metagenomic analysis of microbial community.</title>
        <authorList>
            <person name="Kadnikov V."/>
            <person name="Ivasenko D."/>
            <person name="Beletsky A."/>
            <person name="Mardanov A."/>
            <person name="Danilova E."/>
            <person name="Pimenov N."/>
            <person name="Karnachuk O."/>
            <person name="Ravin N."/>
        </authorList>
    </citation>
    <scope>NUCLEOTIDE SEQUENCE [LARGE SCALE GENOMIC DNA]</scope>
    <source>
        <strain evidence="1">ShG14-8</strain>
    </source>
</reference>
<comment type="caution">
    <text evidence="1">The sequence shown here is derived from an EMBL/GenBank/DDBJ whole genome shotgun (WGS) entry which is preliminary data.</text>
</comment>
<dbReference type="PROSITE" id="PS51257">
    <property type="entry name" value="PROKAR_LIPOPROTEIN"/>
    <property type="match status" value="1"/>
</dbReference>
<dbReference type="Proteomes" id="UP000070578">
    <property type="component" value="Unassembled WGS sequence"/>
</dbReference>
<organism evidence="1 2">
    <name type="scientific">Candidatus Gallionella acididurans</name>
    <dbReference type="NCBI Taxonomy" id="1796491"/>
    <lineage>
        <taxon>Bacteria</taxon>
        <taxon>Pseudomonadati</taxon>
        <taxon>Pseudomonadota</taxon>
        <taxon>Betaproteobacteria</taxon>
        <taxon>Nitrosomonadales</taxon>
        <taxon>Gallionellaceae</taxon>
        <taxon>Gallionella</taxon>
    </lineage>
</organism>
<evidence type="ECO:0000313" key="2">
    <source>
        <dbReference type="Proteomes" id="UP000070578"/>
    </source>
</evidence>
<name>A0A139BVI4_9PROT</name>
<protein>
    <recommendedName>
        <fullName evidence="3">Lipoprotein</fullName>
    </recommendedName>
</protein>
<evidence type="ECO:0008006" key="3">
    <source>
        <dbReference type="Google" id="ProtNLM"/>
    </source>
</evidence>
<evidence type="ECO:0000313" key="1">
    <source>
        <dbReference type="EMBL" id="KXS32996.1"/>
    </source>
</evidence>
<sequence>MKIYSILCLALLLAACGGDPHDTKVPADITKWSSSVKPSLQKLTPDERVLFSQYVVRHISGSAGAGLIGDKSDPIPDDMTIGKAIEDQRNYIARQHAKEPDKTTAATH</sequence>
<gene>
    <name evidence="1" type="ORF">AWT59_0839</name>
</gene>
<dbReference type="EMBL" id="LSLI01000013">
    <property type="protein sequence ID" value="KXS32996.1"/>
    <property type="molecule type" value="Genomic_DNA"/>
</dbReference>